<gene>
    <name evidence="2" type="ORF">HAX54_051109</name>
</gene>
<feature type="region of interest" description="Disordered" evidence="1">
    <location>
        <begin position="51"/>
        <end position="82"/>
    </location>
</feature>
<feature type="compositionally biased region" description="Basic and acidic residues" evidence="1">
    <location>
        <begin position="51"/>
        <end position="73"/>
    </location>
</feature>
<evidence type="ECO:0000313" key="2">
    <source>
        <dbReference type="EMBL" id="MCD7463668.1"/>
    </source>
</evidence>
<comment type="caution">
    <text evidence="2">The sequence shown here is derived from an EMBL/GenBank/DDBJ whole genome shotgun (WGS) entry which is preliminary data.</text>
</comment>
<evidence type="ECO:0008006" key="4">
    <source>
        <dbReference type="Google" id="ProtNLM"/>
    </source>
</evidence>
<keyword evidence="3" id="KW-1185">Reference proteome</keyword>
<evidence type="ECO:0000256" key="1">
    <source>
        <dbReference type="SAM" id="MobiDB-lite"/>
    </source>
</evidence>
<protein>
    <recommendedName>
        <fullName evidence="4">Zinc knuckle CX2CX4HX4C domain-containing protein</fullName>
    </recommendedName>
</protein>
<dbReference type="Proteomes" id="UP000823775">
    <property type="component" value="Unassembled WGS sequence"/>
</dbReference>
<sequence>MEISEEITEVKRTAKVRIQYDFLPKYCTRCKLQAHANEGCRVLHPELVDIRIEEDSGKGQGENSRDEKEEEQSNKGIKGNKGENKVWVAKSWGDRVEEEEMEGIEDDEITDEAAKGV</sequence>
<accession>A0ABS8SY65</accession>
<proteinExistence type="predicted"/>
<evidence type="ECO:0000313" key="3">
    <source>
        <dbReference type="Proteomes" id="UP000823775"/>
    </source>
</evidence>
<reference evidence="2 3" key="1">
    <citation type="journal article" date="2021" name="BMC Genomics">
        <title>Datura genome reveals duplications of psychoactive alkaloid biosynthetic genes and high mutation rate following tissue culture.</title>
        <authorList>
            <person name="Rajewski A."/>
            <person name="Carter-House D."/>
            <person name="Stajich J."/>
            <person name="Litt A."/>
        </authorList>
    </citation>
    <scope>NUCLEOTIDE SEQUENCE [LARGE SCALE GENOMIC DNA]</scope>
    <source>
        <strain evidence="2">AR-01</strain>
    </source>
</reference>
<feature type="compositionally biased region" description="Acidic residues" evidence="1">
    <location>
        <begin position="97"/>
        <end position="111"/>
    </location>
</feature>
<organism evidence="2 3">
    <name type="scientific">Datura stramonium</name>
    <name type="common">Jimsonweed</name>
    <name type="synonym">Common thornapple</name>
    <dbReference type="NCBI Taxonomy" id="4076"/>
    <lineage>
        <taxon>Eukaryota</taxon>
        <taxon>Viridiplantae</taxon>
        <taxon>Streptophyta</taxon>
        <taxon>Embryophyta</taxon>
        <taxon>Tracheophyta</taxon>
        <taxon>Spermatophyta</taxon>
        <taxon>Magnoliopsida</taxon>
        <taxon>eudicotyledons</taxon>
        <taxon>Gunneridae</taxon>
        <taxon>Pentapetalae</taxon>
        <taxon>asterids</taxon>
        <taxon>lamiids</taxon>
        <taxon>Solanales</taxon>
        <taxon>Solanaceae</taxon>
        <taxon>Solanoideae</taxon>
        <taxon>Datureae</taxon>
        <taxon>Datura</taxon>
    </lineage>
</organism>
<dbReference type="EMBL" id="JACEIK010000902">
    <property type="protein sequence ID" value="MCD7463668.1"/>
    <property type="molecule type" value="Genomic_DNA"/>
</dbReference>
<name>A0ABS8SY65_DATST</name>
<feature type="region of interest" description="Disordered" evidence="1">
    <location>
        <begin position="97"/>
        <end position="117"/>
    </location>
</feature>